<feature type="compositionally biased region" description="Polar residues" evidence="1">
    <location>
        <begin position="50"/>
        <end position="65"/>
    </location>
</feature>
<name>A0A1J1J6K5_9DIPT</name>
<accession>A0A1J1J6K5</accession>
<evidence type="ECO:0000313" key="3">
    <source>
        <dbReference type="Proteomes" id="UP000183832"/>
    </source>
</evidence>
<evidence type="ECO:0000256" key="1">
    <source>
        <dbReference type="SAM" id="MobiDB-lite"/>
    </source>
</evidence>
<sequence length="65" mass="7445">MDVDFQLQLIVLIDRSEAYNPQCREFLELLKGTYTGAQLKSGHSHHKSHCFSQNSDISSNSYELN</sequence>
<organism evidence="2 3">
    <name type="scientific">Clunio marinus</name>
    <dbReference type="NCBI Taxonomy" id="568069"/>
    <lineage>
        <taxon>Eukaryota</taxon>
        <taxon>Metazoa</taxon>
        <taxon>Ecdysozoa</taxon>
        <taxon>Arthropoda</taxon>
        <taxon>Hexapoda</taxon>
        <taxon>Insecta</taxon>
        <taxon>Pterygota</taxon>
        <taxon>Neoptera</taxon>
        <taxon>Endopterygota</taxon>
        <taxon>Diptera</taxon>
        <taxon>Nematocera</taxon>
        <taxon>Chironomoidea</taxon>
        <taxon>Chironomidae</taxon>
        <taxon>Clunio</taxon>
    </lineage>
</organism>
<gene>
    <name evidence="2" type="ORF">CLUMA_CG021043</name>
</gene>
<reference evidence="2 3" key="1">
    <citation type="submission" date="2015-04" db="EMBL/GenBank/DDBJ databases">
        <authorList>
            <person name="Syromyatnikov M.Y."/>
            <person name="Popov V.N."/>
        </authorList>
    </citation>
    <scope>NUCLEOTIDE SEQUENCE [LARGE SCALE GENOMIC DNA]</scope>
</reference>
<keyword evidence="3" id="KW-1185">Reference proteome</keyword>
<dbReference type="AlphaFoldDB" id="A0A1J1J6K5"/>
<feature type="region of interest" description="Disordered" evidence="1">
    <location>
        <begin position="38"/>
        <end position="65"/>
    </location>
</feature>
<protein>
    <submittedName>
        <fullName evidence="2">CLUMA_CG021043, isoform A</fullName>
    </submittedName>
</protein>
<dbReference type="Proteomes" id="UP000183832">
    <property type="component" value="Unassembled WGS sequence"/>
</dbReference>
<dbReference type="EMBL" id="CVRI01000074">
    <property type="protein sequence ID" value="CRL08037.1"/>
    <property type="molecule type" value="Genomic_DNA"/>
</dbReference>
<proteinExistence type="predicted"/>
<evidence type="ECO:0000313" key="2">
    <source>
        <dbReference type="EMBL" id="CRL08037.1"/>
    </source>
</evidence>